<reference evidence="2" key="2">
    <citation type="submission" date="2018-05" db="EMBL/GenBank/DDBJ databases">
        <title>OmerRS3 (Oryza meridionalis Reference Sequence Version 3).</title>
        <authorList>
            <person name="Zhang J."/>
            <person name="Kudrna D."/>
            <person name="Lee S."/>
            <person name="Talag J."/>
            <person name="Welchert J."/>
            <person name="Wing R.A."/>
        </authorList>
    </citation>
    <scope>NUCLEOTIDE SEQUENCE [LARGE SCALE GENOMIC DNA]</scope>
    <source>
        <strain evidence="2">cv. OR44</strain>
    </source>
</reference>
<proteinExistence type="predicted"/>
<dbReference type="AlphaFoldDB" id="A0A0E0EGB9"/>
<feature type="region of interest" description="Disordered" evidence="1">
    <location>
        <begin position="1"/>
        <end position="23"/>
    </location>
</feature>
<evidence type="ECO:0000313" key="2">
    <source>
        <dbReference type="EnsemblPlants" id="OMERI07G23370.1"/>
    </source>
</evidence>
<dbReference type="Gramene" id="OMERI07G23370.1">
    <property type="protein sequence ID" value="OMERI07G23370.1"/>
    <property type="gene ID" value="OMERI07G23370"/>
</dbReference>
<dbReference type="HOGENOM" id="CLU_2281947_0_0_1"/>
<dbReference type="EnsemblPlants" id="OMERI07G23370.1">
    <property type="protein sequence ID" value="OMERI07G23370.1"/>
    <property type="gene ID" value="OMERI07G23370"/>
</dbReference>
<protein>
    <submittedName>
        <fullName evidence="2">Uncharacterized protein</fullName>
    </submittedName>
</protein>
<evidence type="ECO:0000256" key="1">
    <source>
        <dbReference type="SAM" id="MobiDB-lite"/>
    </source>
</evidence>
<sequence length="102" mass="11648">MQEPNEAPTPVSYPRSPSPSMFPSTRRVILSSQGTTHERQIREFHYCSGSISIPQSIDRRLAVAVDVAVSRSRSLSEKVESEFLRWPHLARSCTFLRQFLDN</sequence>
<organism evidence="2">
    <name type="scientific">Oryza meridionalis</name>
    <dbReference type="NCBI Taxonomy" id="40149"/>
    <lineage>
        <taxon>Eukaryota</taxon>
        <taxon>Viridiplantae</taxon>
        <taxon>Streptophyta</taxon>
        <taxon>Embryophyta</taxon>
        <taxon>Tracheophyta</taxon>
        <taxon>Spermatophyta</taxon>
        <taxon>Magnoliopsida</taxon>
        <taxon>Liliopsida</taxon>
        <taxon>Poales</taxon>
        <taxon>Poaceae</taxon>
        <taxon>BOP clade</taxon>
        <taxon>Oryzoideae</taxon>
        <taxon>Oryzeae</taxon>
        <taxon>Oryzinae</taxon>
        <taxon>Oryza</taxon>
    </lineage>
</organism>
<reference evidence="2" key="1">
    <citation type="submission" date="2015-04" db="UniProtKB">
        <authorList>
            <consortium name="EnsemblPlants"/>
        </authorList>
    </citation>
    <scope>IDENTIFICATION</scope>
</reference>
<keyword evidence="3" id="KW-1185">Reference proteome</keyword>
<accession>A0A0E0EGB9</accession>
<evidence type="ECO:0000313" key="3">
    <source>
        <dbReference type="Proteomes" id="UP000008021"/>
    </source>
</evidence>
<name>A0A0E0EGB9_9ORYZ</name>
<dbReference type="Proteomes" id="UP000008021">
    <property type="component" value="Chromosome 7"/>
</dbReference>